<dbReference type="AlphaFoldDB" id="A0A1G2BEK3"/>
<proteinExistence type="predicted"/>
<sequence>MATIEQNLGLCGLDKSDIELYLFLAKTGRQNVGRIEQASSFSRATVYNSLQRLEKHDLVEKNREGRSVFYSITHPQHLSLLAEYKKQEMELLTHDMKKHIEHLTGTYNLTLGKPGVRFYEGEEGAKEVLQDTLQARGEIFAYVNMDIVEAYVKRLNERYMAERKRHGKVKKIILPDTSAAKNFVKKIDDKLTQVKLISKTVCPFETSLQIYNDKISYLTVYKKNLLTFVITHPGIANMQKALFSFMWQHLPSPSR</sequence>
<evidence type="ECO:0000313" key="2">
    <source>
        <dbReference type="EMBL" id="OGY87641.1"/>
    </source>
</evidence>
<dbReference type="GO" id="GO:0003700">
    <property type="term" value="F:DNA-binding transcription factor activity"/>
    <property type="evidence" value="ECO:0007669"/>
    <property type="project" value="InterPro"/>
</dbReference>
<dbReference type="Gene3D" id="1.10.10.10">
    <property type="entry name" value="Winged helix-like DNA-binding domain superfamily/Winged helix DNA-binding domain"/>
    <property type="match status" value="1"/>
</dbReference>
<dbReference type="EMBL" id="MHKI01000006">
    <property type="protein sequence ID" value="OGY87641.1"/>
    <property type="molecule type" value="Genomic_DNA"/>
</dbReference>
<feature type="domain" description="HTH arsR-type" evidence="1">
    <location>
        <begin position="8"/>
        <end position="86"/>
    </location>
</feature>
<evidence type="ECO:0000313" key="3">
    <source>
        <dbReference type="Proteomes" id="UP000176420"/>
    </source>
</evidence>
<dbReference type="InterPro" id="IPR051797">
    <property type="entry name" value="TrmB-like"/>
</dbReference>
<comment type="caution">
    <text evidence="2">The sequence shown here is derived from an EMBL/GenBank/DDBJ whole genome shotgun (WGS) entry which is preliminary data.</text>
</comment>
<dbReference type="PANTHER" id="PTHR34293:SF1">
    <property type="entry name" value="HTH-TYPE TRANSCRIPTIONAL REGULATOR TRMBL2"/>
    <property type="match status" value="1"/>
</dbReference>
<name>A0A1G2BEK3_9BACT</name>
<dbReference type="InterPro" id="IPR036390">
    <property type="entry name" value="WH_DNA-bd_sf"/>
</dbReference>
<dbReference type="InterPro" id="IPR001845">
    <property type="entry name" value="HTH_ArsR_DNA-bd_dom"/>
</dbReference>
<reference evidence="2 3" key="1">
    <citation type="journal article" date="2016" name="Nat. Commun.">
        <title>Thousands of microbial genomes shed light on interconnected biogeochemical processes in an aquifer system.</title>
        <authorList>
            <person name="Anantharaman K."/>
            <person name="Brown C.T."/>
            <person name="Hug L.A."/>
            <person name="Sharon I."/>
            <person name="Castelle C.J."/>
            <person name="Probst A.J."/>
            <person name="Thomas B.C."/>
            <person name="Singh A."/>
            <person name="Wilkins M.J."/>
            <person name="Karaoz U."/>
            <person name="Brodie E.L."/>
            <person name="Williams K.H."/>
            <person name="Hubbard S.S."/>
            <person name="Banfield J.F."/>
        </authorList>
    </citation>
    <scope>NUCLEOTIDE SEQUENCE [LARGE SCALE GENOMIC DNA]</scope>
</reference>
<protein>
    <recommendedName>
        <fullName evidence="1">HTH arsR-type domain-containing protein</fullName>
    </recommendedName>
</protein>
<accession>A0A1G2BEK3</accession>
<organism evidence="2 3">
    <name type="scientific">Candidatus Kerfeldbacteria bacterium RIFOXYB2_FULL_38_14</name>
    <dbReference type="NCBI Taxonomy" id="1798547"/>
    <lineage>
        <taxon>Bacteria</taxon>
        <taxon>Candidatus Kerfeldiibacteriota</taxon>
    </lineage>
</organism>
<dbReference type="InterPro" id="IPR011991">
    <property type="entry name" value="ArsR-like_HTH"/>
</dbReference>
<dbReference type="Pfam" id="PF01978">
    <property type="entry name" value="TrmB"/>
    <property type="match status" value="1"/>
</dbReference>
<gene>
    <name evidence="2" type="ORF">A2319_04290</name>
</gene>
<dbReference type="InterPro" id="IPR036388">
    <property type="entry name" value="WH-like_DNA-bd_sf"/>
</dbReference>
<evidence type="ECO:0000259" key="1">
    <source>
        <dbReference type="SMART" id="SM00418"/>
    </source>
</evidence>
<dbReference type="InterPro" id="IPR002831">
    <property type="entry name" value="Tscrpt_reg_TrmB_N"/>
</dbReference>
<dbReference type="SMART" id="SM00418">
    <property type="entry name" value="HTH_ARSR"/>
    <property type="match status" value="1"/>
</dbReference>
<dbReference type="SUPFAM" id="SSF46785">
    <property type="entry name" value="Winged helix' DNA-binding domain"/>
    <property type="match status" value="1"/>
</dbReference>
<dbReference type="Proteomes" id="UP000176420">
    <property type="component" value="Unassembled WGS sequence"/>
</dbReference>
<dbReference type="CDD" id="cd00090">
    <property type="entry name" value="HTH_ARSR"/>
    <property type="match status" value="1"/>
</dbReference>
<dbReference type="PANTHER" id="PTHR34293">
    <property type="entry name" value="HTH-TYPE TRANSCRIPTIONAL REGULATOR TRMBL2"/>
    <property type="match status" value="1"/>
</dbReference>